<dbReference type="GeneID" id="110234050"/>
<evidence type="ECO:0000313" key="9">
    <source>
        <dbReference type="Proteomes" id="UP000887567"/>
    </source>
</evidence>
<reference evidence="8" key="1">
    <citation type="submission" date="2022-11" db="UniProtKB">
        <authorList>
            <consortium name="EnsemblMetazoa"/>
        </authorList>
    </citation>
    <scope>IDENTIFICATION</scope>
</reference>
<proteinExistence type="inferred from homology"/>
<keyword evidence="4" id="KW-0732">Signal</keyword>
<keyword evidence="7" id="KW-0325">Glycoprotein</keyword>
<dbReference type="InterPro" id="IPR029033">
    <property type="entry name" value="His_PPase_superfam"/>
</dbReference>
<keyword evidence="6" id="KW-1015">Disulfide bond</keyword>
<dbReference type="PANTHER" id="PTHR11567:SF211">
    <property type="entry name" value="PROSTATIC ACID PHOSPHATASE"/>
    <property type="match status" value="1"/>
</dbReference>
<sequence length="83" mass="9036">MGWSFHTEDISRLSSGPLLGEMIEHMKSYKKAKAKDSINKAYLYSAHDTTVTGLLSVLGLFDGHSPPYSSAVLVELYSSDTPG</sequence>
<organism evidence="8 9">
    <name type="scientific">Exaiptasia diaphana</name>
    <name type="common">Tropical sea anemone</name>
    <name type="synonym">Aiptasia pulchella</name>
    <dbReference type="NCBI Taxonomy" id="2652724"/>
    <lineage>
        <taxon>Eukaryota</taxon>
        <taxon>Metazoa</taxon>
        <taxon>Cnidaria</taxon>
        <taxon>Anthozoa</taxon>
        <taxon>Hexacorallia</taxon>
        <taxon>Actiniaria</taxon>
        <taxon>Aiptasiidae</taxon>
        <taxon>Exaiptasia</taxon>
    </lineage>
</organism>
<dbReference type="GO" id="GO:0003993">
    <property type="term" value="F:acid phosphatase activity"/>
    <property type="evidence" value="ECO:0007669"/>
    <property type="project" value="UniProtKB-EC"/>
</dbReference>
<evidence type="ECO:0000256" key="1">
    <source>
        <dbReference type="ARBA" id="ARBA00000032"/>
    </source>
</evidence>
<dbReference type="InterPro" id="IPR050645">
    <property type="entry name" value="Histidine_acid_phosphatase"/>
</dbReference>
<evidence type="ECO:0000313" key="8">
    <source>
        <dbReference type="EnsemblMetazoa" id="XP_020895055.1"/>
    </source>
</evidence>
<evidence type="ECO:0000256" key="3">
    <source>
        <dbReference type="ARBA" id="ARBA00012646"/>
    </source>
</evidence>
<dbReference type="Proteomes" id="UP000887567">
    <property type="component" value="Unplaced"/>
</dbReference>
<dbReference type="PANTHER" id="PTHR11567">
    <property type="entry name" value="ACID PHOSPHATASE-RELATED"/>
    <property type="match status" value="1"/>
</dbReference>
<name>A0A913WW62_EXADI</name>
<comment type="catalytic activity">
    <reaction evidence="1">
        <text>a phosphate monoester + H2O = an alcohol + phosphate</text>
        <dbReference type="Rhea" id="RHEA:15017"/>
        <dbReference type="ChEBI" id="CHEBI:15377"/>
        <dbReference type="ChEBI" id="CHEBI:30879"/>
        <dbReference type="ChEBI" id="CHEBI:43474"/>
        <dbReference type="ChEBI" id="CHEBI:67140"/>
        <dbReference type="EC" id="3.1.3.2"/>
    </reaction>
</comment>
<dbReference type="Pfam" id="PF00328">
    <property type="entry name" value="His_Phos_2"/>
    <property type="match status" value="1"/>
</dbReference>
<dbReference type="RefSeq" id="XP_020895055.1">
    <property type="nucleotide sequence ID" value="XM_021039396.1"/>
</dbReference>
<accession>A0A913WW62</accession>
<dbReference type="OrthoDB" id="5949066at2759"/>
<dbReference type="SUPFAM" id="SSF53254">
    <property type="entry name" value="Phosphoglycerate mutase-like"/>
    <property type="match status" value="1"/>
</dbReference>
<dbReference type="EC" id="3.1.3.2" evidence="3"/>
<keyword evidence="5" id="KW-0378">Hydrolase</keyword>
<evidence type="ECO:0000256" key="7">
    <source>
        <dbReference type="ARBA" id="ARBA00023180"/>
    </source>
</evidence>
<dbReference type="EnsemblMetazoa" id="XM_021039396.1">
    <property type="protein sequence ID" value="XP_020895055.1"/>
    <property type="gene ID" value="LOC110234050"/>
</dbReference>
<evidence type="ECO:0000256" key="4">
    <source>
        <dbReference type="ARBA" id="ARBA00022729"/>
    </source>
</evidence>
<dbReference type="AlphaFoldDB" id="A0A913WW62"/>
<evidence type="ECO:0000256" key="6">
    <source>
        <dbReference type="ARBA" id="ARBA00023157"/>
    </source>
</evidence>
<comment type="similarity">
    <text evidence="2">Belongs to the histidine acid phosphatase family.</text>
</comment>
<dbReference type="KEGG" id="epa:110234050"/>
<dbReference type="InterPro" id="IPR000560">
    <property type="entry name" value="His_Pase_clade-2"/>
</dbReference>
<protein>
    <recommendedName>
        <fullName evidence="3">acid phosphatase</fullName>
        <ecNumber evidence="3">3.1.3.2</ecNumber>
    </recommendedName>
</protein>
<evidence type="ECO:0000256" key="5">
    <source>
        <dbReference type="ARBA" id="ARBA00022801"/>
    </source>
</evidence>
<evidence type="ECO:0000256" key="2">
    <source>
        <dbReference type="ARBA" id="ARBA00005375"/>
    </source>
</evidence>
<keyword evidence="9" id="KW-1185">Reference proteome</keyword>
<dbReference type="Gene3D" id="3.40.50.1240">
    <property type="entry name" value="Phosphoglycerate mutase-like"/>
    <property type="match status" value="1"/>
</dbReference>